<dbReference type="GeneID" id="90072028"/>
<accession>A0AAV5QI37</accession>
<proteinExistence type="predicted"/>
<dbReference type="RefSeq" id="XP_064851049.1">
    <property type="nucleotide sequence ID" value="XM_064994977.1"/>
</dbReference>
<keyword evidence="1" id="KW-0812">Transmembrane</keyword>
<dbReference type="AlphaFoldDB" id="A0AAV5QI37"/>
<evidence type="ECO:0000256" key="1">
    <source>
        <dbReference type="SAM" id="Phobius"/>
    </source>
</evidence>
<keyword evidence="1" id="KW-1133">Transmembrane helix</keyword>
<dbReference type="Proteomes" id="UP001360560">
    <property type="component" value="Unassembled WGS sequence"/>
</dbReference>
<evidence type="ECO:0000313" key="2">
    <source>
        <dbReference type="EMBL" id="GMM34049.1"/>
    </source>
</evidence>
<sequence length="90" mass="10753">MVTFTDYELPLFRKYIEVQRSSNNRNSENKSTVQSFLEGLRYENFIPRFVTEKNKYFYYILVLLMFGLIGVYLRLKFDLDFSDISDPASP</sequence>
<organism evidence="2 3">
    <name type="scientific">Saccharomycopsis crataegensis</name>
    <dbReference type="NCBI Taxonomy" id="43959"/>
    <lineage>
        <taxon>Eukaryota</taxon>
        <taxon>Fungi</taxon>
        <taxon>Dikarya</taxon>
        <taxon>Ascomycota</taxon>
        <taxon>Saccharomycotina</taxon>
        <taxon>Saccharomycetes</taxon>
        <taxon>Saccharomycopsidaceae</taxon>
        <taxon>Saccharomycopsis</taxon>
    </lineage>
</organism>
<feature type="transmembrane region" description="Helical" evidence="1">
    <location>
        <begin position="56"/>
        <end position="75"/>
    </location>
</feature>
<keyword evidence="1" id="KW-0472">Membrane</keyword>
<dbReference type="EMBL" id="BTFZ01000002">
    <property type="protein sequence ID" value="GMM34049.1"/>
    <property type="molecule type" value="Genomic_DNA"/>
</dbReference>
<protein>
    <submittedName>
        <fullName evidence="2">Uncharacterized protein</fullName>
    </submittedName>
</protein>
<comment type="caution">
    <text evidence="2">The sequence shown here is derived from an EMBL/GenBank/DDBJ whole genome shotgun (WGS) entry which is preliminary data.</text>
</comment>
<keyword evidence="3" id="KW-1185">Reference proteome</keyword>
<evidence type="ECO:0000313" key="3">
    <source>
        <dbReference type="Proteomes" id="UP001360560"/>
    </source>
</evidence>
<reference evidence="2 3" key="1">
    <citation type="journal article" date="2023" name="Elife">
        <title>Identification of key yeast species and microbe-microbe interactions impacting larval growth of Drosophila in the wild.</title>
        <authorList>
            <person name="Mure A."/>
            <person name="Sugiura Y."/>
            <person name="Maeda R."/>
            <person name="Honda K."/>
            <person name="Sakurai N."/>
            <person name="Takahashi Y."/>
            <person name="Watada M."/>
            <person name="Katoh T."/>
            <person name="Gotoh A."/>
            <person name="Gotoh Y."/>
            <person name="Taniguchi I."/>
            <person name="Nakamura K."/>
            <person name="Hayashi T."/>
            <person name="Katayama T."/>
            <person name="Uemura T."/>
            <person name="Hattori Y."/>
        </authorList>
    </citation>
    <scope>NUCLEOTIDE SEQUENCE [LARGE SCALE GENOMIC DNA]</scope>
    <source>
        <strain evidence="2 3">SC-9</strain>
    </source>
</reference>
<name>A0AAV5QI37_9ASCO</name>
<gene>
    <name evidence="2" type="ORF">DASC09_013740</name>
</gene>